<keyword evidence="5" id="KW-1185">Reference proteome</keyword>
<dbReference type="AlphaFoldDB" id="A0A2U2DWC4"/>
<dbReference type="PANTHER" id="PTHR43794:SF11">
    <property type="entry name" value="AMIDOHYDROLASE-RELATED DOMAIN-CONTAINING PROTEIN"/>
    <property type="match status" value="1"/>
</dbReference>
<sequence length="427" mass="46850">MAGRPKIESGALTISGDTIAAVGPAAEIDTQGAAKVIDARGRVVMPGFVNCHTHIASNMLLRGLLEDVQLFEWLKTMWRLKRNFDPDTLYWASLMGLVEMVKSGMITFNEHFDAYAVSPELEALKVVPLRATLGYGFADRGIYEPITDWSWKALETFGDRVALYHRSGNDRIHLALSPHAPYSCGADMYRLVREVADAEDVVIHTHLAEGPQEIAHVAETYGTTPVQWLHSLGFLKGDVTAAHCTQLNDDDIHIMAETGTRIAHCPCCNAKLNSGTMRLRCMQEAGITVGLATDGPASHNTLDMFQEMKFAGIIHKDKTGDVEFLKTNALLELSTHGAAKAMNRPEVGSLAPGKKADVIIVDLDKPHCLPVYDHAAALVYSARADDVVTTIVDGRVIMEDRILPGIDEAEIRARFREKALALRDRSL</sequence>
<dbReference type="OrthoDB" id="9796020at2"/>
<dbReference type="Pfam" id="PF01979">
    <property type="entry name" value="Amidohydro_1"/>
    <property type="match status" value="1"/>
</dbReference>
<feature type="domain" description="Amidohydrolase-related" evidence="3">
    <location>
        <begin position="43"/>
        <end position="396"/>
    </location>
</feature>
<dbReference type="EMBL" id="QFBC01000002">
    <property type="protein sequence ID" value="PWE57610.1"/>
    <property type="molecule type" value="Genomic_DNA"/>
</dbReference>
<dbReference type="InterPro" id="IPR050287">
    <property type="entry name" value="MTA/SAH_deaminase"/>
</dbReference>
<gene>
    <name evidence="4" type="ORF">DEM27_07420</name>
</gene>
<organism evidence="4 5">
    <name type="scientific">Metarhizobium album</name>
    <dbReference type="NCBI Taxonomy" id="2182425"/>
    <lineage>
        <taxon>Bacteria</taxon>
        <taxon>Pseudomonadati</taxon>
        <taxon>Pseudomonadota</taxon>
        <taxon>Alphaproteobacteria</taxon>
        <taxon>Hyphomicrobiales</taxon>
        <taxon>Rhizobiaceae</taxon>
        <taxon>Metarhizobium</taxon>
    </lineage>
</organism>
<evidence type="ECO:0000256" key="1">
    <source>
        <dbReference type="ARBA" id="ARBA00006745"/>
    </source>
</evidence>
<dbReference type="Gene3D" id="3.20.20.140">
    <property type="entry name" value="Metal-dependent hydrolases"/>
    <property type="match status" value="1"/>
</dbReference>
<dbReference type="Gene3D" id="2.30.40.10">
    <property type="entry name" value="Urease, subunit C, domain 1"/>
    <property type="match status" value="1"/>
</dbReference>
<comment type="similarity">
    <text evidence="1">Belongs to the metallo-dependent hydrolases superfamily. ATZ/TRZ family.</text>
</comment>
<dbReference type="InterPro" id="IPR006680">
    <property type="entry name" value="Amidohydro-rel"/>
</dbReference>
<dbReference type="InterPro" id="IPR011059">
    <property type="entry name" value="Metal-dep_hydrolase_composite"/>
</dbReference>
<dbReference type="CDD" id="cd01298">
    <property type="entry name" value="ATZ_TRZ_like"/>
    <property type="match status" value="1"/>
</dbReference>
<evidence type="ECO:0000313" key="4">
    <source>
        <dbReference type="EMBL" id="PWE57610.1"/>
    </source>
</evidence>
<comment type="caution">
    <text evidence="4">The sequence shown here is derived from an EMBL/GenBank/DDBJ whole genome shotgun (WGS) entry which is preliminary data.</text>
</comment>
<accession>A0A2U2DWC4</accession>
<evidence type="ECO:0000313" key="5">
    <source>
        <dbReference type="Proteomes" id="UP000245252"/>
    </source>
</evidence>
<keyword evidence="2 4" id="KW-0378">Hydrolase</keyword>
<dbReference type="GO" id="GO:0016810">
    <property type="term" value="F:hydrolase activity, acting on carbon-nitrogen (but not peptide) bonds"/>
    <property type="evidence" value="ECO:0007669"/>
    <property type="project" value="InterPro"/>
</dbReference>
<evidence type="ECO:0000259" key="3">
    <source>
        <dbReference type="Pfam" id="PF01979"/>
    </source>
</evidence>
<protein>
    <submittedName>
        <fullName evidence="4">Amidohydrolase</fullName>
    </submittedName>
</protein>
<dbReference type="Proteomes" id="UP000245252">
    <property type="component" value="Unassembled WGS sequence"/>
</dbReference>
<dbReference type="PANTHER" id="PTHR43794">
    <property type="entry name" value="AMINOHYDROLASE SSNA-RELATED"/>
    <property type="match status" value="1"/>
</dbReference>
<dbReference type="SUPFAM" id="SSF51556">
    <property type="entry name" value="Metallo-dependent hydrolases"/>
    <property type="match status" value="1"/>
</dbReference>
<name>A0A2U2DWC4_9HYPH</name>
<evidence type="ECO:0000256" key="2">
    <source>
        <dbReference type="ARBA" id="ARBA00022801"/>
    </source>
</evidence>
<reference evidence="4 5" key="1">
    <citation type="submission" date="2018-05" db="EMBL/GenBank/DDBJ databases">
        <title>The draft genome of strain NS-104.</title>
        <authorList>
            <person name="Hang P."/>
            <person name="Jiang J."/>
        </authorList>
    </citation>
    <scope>NUCLEOTIDE SEQUENCE [LARGE SCALE GENOMIC DNA]</scope>
    <source>
        <strain evidence="4 5">NS-104</strain>
    </source>
</reference>
<dbReference type="InterPro" id="IPR032466">
    <property type="entry name" value="Metal_Hydrolase"/>
</dbReference>
<dbReference type="SUPFAM" id="SSF51338">
    <property type="entry name" value="Composite domain of metallo-dependent hydrolases"/>
    <property type="match status" value="1"/>
</dbReference>
<proteinExistence type="inferred from homology"/>